<evidence type="ECO:0000259" key="1">
    <source>
        <dbReference type="PROSITE" id="PS51186"/>
    </source>
</evidence>
<dbReference type="InterPro" id="IPR016181">
    <property type="entry name" value="Acyl_CoA_acyltransferase"/>
</dbReference>
<evidence type="ECO:0000313" key="3">
    <source>
        <dbReference type="Proteomes" id="UP000323426"/>
    </source>
</evidence>
<comment type="caution">
    <text evidence="2">The sequence shown here is derived from an EMBL/GenBank/DDBJ whole genome shotgun (WGS) entry which is preliminary data.</text>
</comment>
<name>A0A5M6DRK2_9BACT</name>
<organism evidence="2 3">
    <name type="scientific">Adhaeribacter rhizoryzae</name>
    <dbReference type="NCBI Taxonomy" id="2607907"/>
    <lineage>
        <taxon>Bacteria</taxon>
        <taxon>Pseudomonadati</taxon>
        <taxon>Bacteroidota</taxon>
        <taxon>Cytophagia</taxon>
        <taxon>Cytophagales</taxon>
        <taxon>Hymenobacteraceae</taxon>
        <taxon>Adhaeribacter</taxon>
    </lineage>
</organism>
<dbReference type="GO" id="GO:0016747">
    <property type="term" value="F:acyltransferase activity, transferring groups other than amino-acyl groups"/>
    <property type="evidence" value="ECO:0007669"/>
    <property type="project" value="InterPro"/>
</dbReference>
<keyword evidence="3" id="KW-1185">Reference proteome</keyword>
<dbReference type="SUPFAM" id="SSF55729">
    <property type="entry name" value="Acyl-CoA N-acyltransferases (Nat)"/>
    <property type="match status" value="1"/>
</dbReference>
<dbReference type="RefSeq" id="WP_150087196.1">
    <property type="nucleotide sequence ID" value="NZ_VWSF01000002.1"/>
</dbReference>
<protein>
    <recommendedName>
        <fullName evidence="1">N-acetyltransferase domain-containing protein</fullName>
    </recommendedName>
</protein>
<dbReference type="PROSITE" id="PS51186">
    <property type="entry name" value="GNAT"/>
    <property type="match status" value="1"/>
</dbReference>
<proteinExistence type="predicted"/>
<sequence length="184" mass="20900">MQEYLIREATESDLAEITALANCYVYDKLSAPERGDGFLTGRFELNAMRKMVTSANSLVTIYQQQLVGFVINSKLPHQDYPPLIQAMAQKFPAINYQNKPLTSYNYFYYGPVLVSKPHRGQGLLSRMFGQTQKLLCGKYDIGVAFIHTQNQNSLHIHTHNLGMEVVGQFSFDENNYHILVFPVG</sequence>
<evidence type="ECO:0000313" key="2">
    <source>
        <dbReference type="EMBL" id="KAA5548869.1"/>
    </source>
</evidence>
<dbReference type="Gene3D" id="3.40.630.30">
    <property type="match status" value="1"/>
</dbReference>
<accession>A0A5M6DRK2</accession>
<dbReference type="InterPro" id="IPR000182">
    <property type="entry name" value="GNAT_dom"/>
</dbReference>
<dbReference type="EMBL" id="VWSF01000002">
    <property type="protein sequence ID" value="KAA5548869.1"/>
    <property type="molecule type" value="Genomic_DNA"/>
</dbReference>
<dbReference type="Proteomes" id="UP000323426">
    <property type="component" value="Unassembled WGS sequence"/>
</dbReference>
<dbReference type="AlphaFoldDB" id="A0A5M6DRK2"/>
<gene>
    <name evidence="2" type="ORF">F0145_04980</name>
</gene>
<reference evidence="2 3" key="1">
    <citation type="submission" date="2019-09" db="EMBL/GenBank/DDBJ databases">
        <title>Genome sequence and assembly of Adhaeribacter sp.</title>
        <authorList>
            <person name="Chhetri G."/>
        </authorList>
    </citation>
    <scope>NUCLEOTIDE SEQUENCE [LARGE SCALE GENOMIC DNA]</scope>
    <source>
        <strain evidence="2 3">DK36</strain>
    </source>
</reference>
<feature type="domain" description="N-acetyltransferase" evidence="1">
    <location>
        <begin position="4"/>
        <end position="184"/>
    </location>
</feature>